<name>A0ABP0F404_CLALP</name>
<keyword evidence="3 4" id="KW-0041">Annexin</keyword>
<dbReference type="InterPro" id="IPR037104">
    <property type="entry name" value="Annexin_sf"/>
</dbReference>
<feature type="compositionally biased region" description="Low complexity" evidence="5">
    <location>
        <begin position="66"/>
        <end position="75"/>
    </location>
</feature>
<comment type="domain">
    <text evidence="4">A pair of annexin repeats may form one binding site for calcium and phospholipid.</text>
</comment>
<accession>A0ABP0F404</accession>
<keyword evidence="4" id="KW-0111">Calcium/phospholipid-binding</keyword>
<dbReference type="InterPro" id="IPR018252">
    <property type="entry name" value="Annexin_repeat_CS"/>
</dbReference>
<dbReference type="PRINTS" id="PR01871">
    <property type="entry name" value="ANNEXINVII"/>
</dbReference>
<evidence type="ECO:0000313" key="7">
    <source>
        <dbReference type="Proteomes" id="UP001642483"/>
    </source>
</evidence>
<evidence type="ECO:0000256" key="3">
    <source>
        <dbReference type="ARBA" id="ARBA00023216"/>
    </source>
</evidence>
<dbReference type="InterPro" id="IPR018502">
    <property type="entry name" value="Annexin_repeat"/>
</dbReference>
<evidence type="ECO:0000256" key="5">
    <source>
        <dbReference type="SAM" id="MobiDB-lite"/>
    </source>
</evidence>
<keyword evidence="4" id="KW-0106">Calcium</keyword>
<evidence type="ECO:0000256" key="1">
    <source>
        <dbReference type="ARBA" id="ARBA00007831"/>
    </source>
</evidence>
<comment type="similarity">
    <text evidence="1 4">Belongs to the annexin family.</text>
</comment>
<dbReference type="PRINTS" id="PR00196">
    <property type="entry name" value="ANNEXIN"/>
</dbReference>
<reference evidence="6 7" key="1">
    <citation type="submission" date="2024-02" db="EMBL/GenBank/DDBJ databases">
        <authorList>
            <person name="Daric V."/>
            <person name="Darras S."/>
        </authorList>
    </citation>
    <scope>NUCLEOTIDE SEQUENCE [LARGE SCALE GENOMIC DNA]</scope>
</reference>
<gene>
    <name evidence="6" type="ORF">CVLEPA_LOCUS2951</name>
</gene>
<evidence type="ECO:0000256" key="4">
    <source>
        <dbReference type="RuleBase" id="RU003540"/>
    </source>
</evidence>
<proteinExistence type="inferred from homology"/>
<keyword evidence="2 4" id="KW-0677">Repeat</keyword>
<feature type="compositionally biased region" description="Low complexity" evidence="5">
    <location>
        <begin position="32"/>
        <end position="52"/>
    </location>
</feature>
<dbReference type="PROSITE" id="PS00223">
    <property type="entry name" value="ANNEXIN_1"/>
    <property type="match status" value="3"/>
</dbReference>
<evidence type="ECO:0000256" key="2">
    <source>
        <dbReference type="ARBA" id="ARBA00022737"/>
    </source>
</evidence>
<keyword evidence="7" id="KW-1185">Reference proteome</keyword>
<dbReference type="SUPFAM" id="SSF47874">
    <property type="entry name" value="Annexin"/>
    <property type="match status" value="1"/>
</dbReference>
<dbReference type="InterPro" id="IPR001464">
    <property type="entry name" value="Annexin"/>
</dbReference>
<dbReference type="Gene3D" id="1.10.220.10">
    <property type="entry name" value="Annexin"/>
    <property type="match status" value="4"/>
</dbReference>
<dbReference type="PANTHER" id="PTHR10502">
    <property type="entry name" value="ANNEXIN"/>
    <property type="match status" value="1"/>
</dbReference>
<dbReference type="EMBL" id="CAWYQH010000002">
    <property type="protein sequence ID" value="CAK8673170.1"/>
    <property type="molecule type" value="Genomic_DNA"/>
</dbReference>
<comment type="caution">
    <text evidence="6">The sequence shown here is derived from an EMBL/GenBank/DDBJ whole genome shotgun (WGS) entry which is preliminary data.</text>
</comment>
<dbReference type="Pfam" id="PF00191">
    <property type="entry name" value="Annexin"/>
    <property type="match status" value="4"/>
</dbReference>
<feature type="region of interest" description="Disordered" evidence="5">
    <location>
        <begin position="1"/>
        <end position="197"/>
    </location>
</feature>
<dbReference type="SMART" id="SM00335">
    <property type="entry name" value="ANX"/>
    <property type="match status" value="4"/>
</dbReference>
<sequence>MSYGYPPPGGQGYPPQQPGYPSAPGGAPGGYPPAQGGYPPAPGGYPAASGGYPQSGGPSGYPPAPGGNYPPSGGYPAPGGIGFDSVTSQPPAQNYGQPGYGGGYPAPGYPAQAPYGAPQQPYGAPPHTSAPQQPYGAPPAATAPQPGYGAPPQGQGYPMPTQGQLYGQQAAQPQYGQAPVQPAYAQPSAAKHGKMAQVTQGMAAMTIKTHGTVVPHSPFDPEADAKVLRKAMKGLGTDEKAIISVIGSRTSDQRQQLKQTYKQAFGRDLVKDLKSELSGNFEDLVVAMFMKSREYDAYCLHEAMSGAGTTESTLIEILVSRSNSEIKEIRDEYKRLYKKDLEKALMSETSGHFRKLLVSLNNASRDTSTTVDHAKAQADAQSLYQAGEKKWGTDEATFNLIMASRGFPQLRATFDAYHKIANRDIVKSIKGEFSGDIEDGMVAVVDVSRNAPAYFAKRLHQSMKGLGTKDDALVRVVVSRCEVDMVEIKEQFLAMFKKTLPSYIKDDTSGDYKKLLLALVGN</sequence>
<dbReference type="PANTHER" id="PTHR10502:SF102">
    <property type="entry name" value="ANNEXIN B11"/>
    <property type="match status" value="1"/>
</dbReference>
<organism evidence="6 7">
    <name type="scientific">Clavelina lepadiformis</name>
    <name type="common">Light-bulb sea squirt</name>
    <name type="synonym">Ascidia lepadiformis</name>
    <dbReference type="NCBI Taxonomy" id="159417"/>
    <lineage>
        <taxon>Eukaryota</taxon>
        <taxon>Metazoa</taxon>
        <taxon>Chordata</taxon>
        <taxon>Tunicata</taxon>
        <taxon>Ascidiacea</taxon>
        <taxon>Aplousobranchia</taxon>
        <taxon>Clavelinidae</taxon>
        <taxon>Clavelina</taxon>
    </lineage>
</organism>
<dbReference type="Proteomes" id="UP001642483">
    <property type="component" value="Unassembled WGS sequence"/>
</dbReference>
<protein>
    <recommendedName>
        <fullName evidence="4">Annexin</fullName>
    </recommendedName>
</protein>
<feature type="compositionally biased region" description="Low complexity" evidence="5">
    <location>
        <begin position="109"/>
        <end position="190"/>
    </location>
</feature>
<evidence type="ECO:0000313" key="6">
    <source>
        <dbReference type="EMBL" id="CAK8673170.1"/>
    </source>
</evidence>
<dbReference type="PROSITE" id="PS51897">
    <property type="entry name" value="ANNEXIN_2"/>
    <property type="match status" value="4"/>
</dbReference>